<dbReference type="Pfam" id="PF00675">
    <property type="entry name" value="Peptidase_M16"/>
    <property type="match status" value="1"/>
</dbReference>
<dbReference type="InterPro" id="IPR011249">
    <property type="entry name" value="Metalloenz_LuxS/M16"/>
</dbReference>
<dbReference type="Pfam" id="PF16187">
    <property type="entry name" value="Peptidase_M16_M"/>
    <property type="match status" value="1"/>
</dbReference>
<evidence type="ECO:0000256" key="1">
    <source>
        <dbReference type="ARBA" id="ARBA00007261"/>
    </source>
</evidence>
<evidence type="ECO:0000256" key="9">
    <source>
        <dbReference type="SAM" id="Phobius"/>
    </source>
</evidence>
<dbReference type="PANTHER" id="PTHR43690">
    <property type="entry name" value="NARDILYSIN"/>
    <property type="match status" value="1"/>
</dbReference>
<keyword evidence="9" id="KW-1133">Transmembrane helix</keyword>
<name>A0AA35W6J3_GEOBA</name>
<dbReference type="GO" id="GO:0046872">
    <property type="term" value="F:metal ion binding"/>
    <property type="evidence" value="ECO:0007669"/>
    <property type="project" value="UniProtKB-KW"/>
</dbReference>
<feature type="region of interest" description="Disordered" evidence="8">
    <location>
        <begin position="1"/>
        <end position="44"/>
    </location>
</feature>
<evidence type="ECO:0000256" key="4">
    <source>
        <dbReference type="ARBA" id="ARBA00022801"/>
    </source>
</evidence>
<dbReference type="Gene3D" id="3.30.830.10">
    <property type="entry name" value="Metalloenzyme, LuxS/M16 peptidase-like"/>
    <property type="match status" value="3"/>
</dbReference>
<keyword evidence="2" id="KW-0645">Protease</keyword>
<dbReference type="PROSITE" id="PS00143">
    <property type="entry name" value="INSULINASE"/>
    <property type="match status" value="1"/>
</dbReference>
<dbReference type="InterPro" id="IPR032632">
    <property type="entry name" value="Peptidase_M16_M"/>
</dbReference>
<dbReference type="PANTHER" id="PTHR43690:SF18">
    <property type="entry name" value="INSULIN-DEGRADING ENZYME-RELATED"/>
    <property type="match status" value="1"/>
</dbReference>
<evidence type="ECO:0000259" key="10">
    <source>
        <dbReference type="Pfam" id="PF00675"/>
    </source>
</evidence>
<reference evidence="13" key="1">
    <citation type="submission" date="2023-03" db="EMBL/GenBank/DDBJ databases">
        <authorList>
            <person name="Steffen K."/>
            <person name="Cardenas P."/>
        </authorList>
    </citation>
    <scope>NUCLEOTIDE SEQUENCE</scope>
</reference>
<accession>A0AA35W6J3</accession>
<dbReference type="SUPFAM" id="SSF63411">
    <property type="entry name" value="LuxS/MPP-like metallohydrolase"/>
    <property type="match status" value="2"/>
</dbReference>
<keyword evidence="9" id="KW-0812">Transmembrane</keyword>
<proteinExistence type="inferred from homology"/>
<dbReference type="GO" id="GO:0006508">
    <property type="term" value="P:proteolysis"/>
    <property type="evidence" value="ECO:0007669"/>
    <property type="project" value="UniProtKB-KW"/>
</dbReference>
<feature type="transmembrane region" description="Helical" evidence="9">
    <location>
        <begin position="84"/>
        <end position="113"/>
    </location>
</feature>
<evidence type="ECO:0000256" key="6">
    <source>
        <dbReference type="ARBA" id="ARBA00023049"/>
    </source>
</evidence>
<keyword evidence="5" id="KW-0862">Zinc</keyword>
<dbReference type="InterPro" id="IPR011765">
    <property type="entry name" value="Pept_M16_N"/>
</dbReference>
<keyword evidence="3" id="KW-0479">Metal-binding</keyword>
<keyword evidence="9" id="KW-0472">Membrane</keyword>
<feature type="compositionally biased region" description="Acidic residues" evidence="8">
    <location>
        <begin position="269"/>
        <end position="290"/>
    </location>
</feature>
<evidence type="ECO:0000259" key="12">
    <source>
        <dbReference type="Pfam" id="PF16187"/>
    </source>
</evidence>
<feature type="domain" description="Peptidase M16 C-terminal" evidence="11">
    <location>
        <begin position="416"/>
        <end position="598"/>
    </location>
</feature>
<evidence type="ECO:0000256" key="2">
    <source>
        <dbReference type="ARBA" id="ARBA00022670"/>
    </source>
</evidence>
<evidence type="ECO:0000256" key="5">
    <source>
        <dbReference type="ARBA" id="ARBA00022833"/>
    </source>
</evidence>
<keyword evidence="4" id="KW-0378">Hydrolase</keyword>
<comment type="caution">
    <text evidence="13">The sequence shown here is derived from an EMBL/GenBank/DDBJ whole genome shotgun (WGS) entry which is preliminary data.</text>
</comment>
<evidence type="ECO:0000313" key="13">
    <source>
        <dbReference type="EMBL" id="CAI8005906.1"/>
    </source>
</evidence>
<comment type="similarity">
    <text evidence="1 7">Belongs to the peptidase M16 family.</text>
</comment>
<dbReference type="EMBL" id="CASHTH010000646">
    <property type="protein sequence ID" value="CAI8005906.1"/>
    <property type="molecule type" value="Genomic_DNA"/>
</dbReference>
<dbReference type="GO" id="GO:0004222">
    <property type="term" value="F:metalloendopeptidase activity"/>
    <property type="evidence" value="ECO:0007669"/>
    <property type="project" value="InterPro"/>
</dbReference>
<evidence type="ECO:0000256" key="7">
    <source>
        <dbReference type="RuleBase" id="RU004447"/>
    </source>
</evidence>
<feature type="domain" description="Peptidase M16 N-terminal" evidence="10">
    <location>
        <begin position="294"/>
        <end position="408"/>
    </location>
</feature>
<evidence type="ECO:0000259" key="11">
    <source>
        <dbReference type="Pfam" id="PF05193"/>
    </source>
</evidence>
<feature type="compositionally biased region" description="Low complexity" evidence="8">
    <location>
        <begin position="15"/>
        <end position="27"/>
    </location>
</feature>
<evidence type="ECO:0000313" key="14">
    <source>
        <dbReference type="Proteomes" id="UP001174909"/>
    </source>
</evidence>
<dbReference type="InterPro" id="IPR001431">
    <property type="entry name" value="Pept_M16_Zn_BS"/>
</dbReference>
<sequence>MHPPVMATETAPSATTKNPLLQPLKTKTPPPTKTASISSHQTRDEHGVITTTNVLLHPSFTLTTSDRKDNEIRANPAGSSIVQLLTYIVGPVVALIAISIVIVLLTCVCCLRYKKNKLRGRRQSNSRSYSVGASWKEDHIYDTVILAKPSMRSPPTSRYVSQPSQSNNGVAAEYEIPVTRHGGKSDWIMESWHCSSLRVREVKMSPSAVTVSVSAEHRRNTVARGIKRVRSDTGRTEEDDDEEESSYSCGSDDPEAEGGVERGPGETAESCDDDSDLSTGTDSEEEGEEDSIIKAACSVCINGGSLSDPPDIPGLAHLLEHMVFMGSREYPGENTFDSFLSKHGGHSNASTDYEKTVFYFTVHPEFFKKALDMFAHFFASPLLLESSLEREIEAVDSGTKKSLTELPNEKGLRLVDHLKEFYGRHYSSHYMTVAVMSTDPLDDMEEWTRDSFSAVPHNKTPPPNFGNFAPAFNPEEFHRLYRVVPVADVNEIQLLWRLPCLFDKYRAKPMEYISWLLGHEGEGSVLHHLKKKNLATEILVGNGQEGFEYNSCFSLFNCTIVLTDKGHNRIEECLQCVLHYLHMLRKLGPQERIFREIQTVELNNFTFKEEEDPDPYTEELCEAMQYYSKEDYLTGKYLFFEYDPKLITELTESLTPDSVNVMWSSQLFRDECPLKEEWFGTPYSSEDLPASWKDAWQDPEVPDYLHLPPPNPFIATDFTIKQPPPEPDKVTY</sequence>
<dbReference type="Pfam" id="PF05193">
    <property type="entry name" value="Peptidase_M16_C"/>
    <property type="match status" value="1"/>
</dbReference>
<dbReference type="Proteomes" id="UP001174909">
    <property type="component" value="Unassembled WGS sequence"/>
</dbReference>
<dbReference type="FunFam" id="3.30.830.10:FF:000005">
    <property type="entry name" value="nardilysin isoform X1"/>
    <property type="match status" value="1"/>
</dbReference>
<gene>
    <name evidence="13" type="ORF">GBAR_LOCUS4473</name>
</gene>
<dbReference type="AlphaFoldDB" id="A0AA35W6J3"/>
<feature type="region of interest" description="Disordered" evidence="8">
    <location>
        <begin position="224"/>
        <end position="290"/>
    </location>
</feature>
<keyword evidence="6" id="KW-0482">Metalloprotease</keyword>
<organism evidence="13 14">
    <name type="scientific">Geodia barretti</name>
    <name type="common">Barrett's horny sponge</name>
    <dbReference type="NCBI Taxonomy" id="519541"/>
    <lineage>
        <taxon>Eukaryota</taxon>
        <taxon>Metazoa</taxon>
        <taxon>Porifera</taxon>
        <taxon>Demospongiae</taxon>
        <taxon>Heteroscleromorpha</taxon>
        <taxon>Tetractinellida</taxon>
        <taxon>Astrophorina</taxon>
        <taxon>Geodiidae</taxon>
        <taxon>Geodia</taxon>
    </lineage>
</organism>
<protein>
    <submittedName>
        <fullName evidence="13">Nardilysin</fullName>
    </submittedName>
</protein>
<evidence type="ECO:0000256" key="8">
    <source>
        <dbReference type="SAM" id="MobiDB-lite"/>
    </source>
</evidence>
<feature type="domain" description="Peptidase M16 middle/third" evidence="12">
    <location>
        <begin position="605"/>
        <end position="726"/>
    </location>
</feature>
<dbReference type="InterPro" id="IPR050626">
    <property type="entry name" value="Peptidase_M16"/>
</dbReference>
<evidence type="ECO:0000256" key="3">
    <source>
        <dbReference type="ARBA" id="ARBA00022723"/>
    </source>
</evidence>
<keyword evidence="14" id="KW-1185">Reference proteome</keyword>
<dbReference type="InterPro" id="IPR007863">
    <property type="entry name" value="Peptidase_M16_C"/>
</dbReference>